<keyword evidence="4" id="KW-1185">Reference proteome</keyword>
<evidence type="ECO:0000313" key="4">
    <source>
        <dbReference type="Proteomes" id="UP001497623"/>
    </source>
</evidence>
<dbReference type="PANTHER" id="PTHR46455:SF5">
    <property type="entry name" value="SET AND MYND DOMAIN CONTAINING, ARTHROPOD-SPECIFIC, MEMBER 4, ISOFORM A"/>
    <property type="match status" value="1"/>
</dbReference>
<dbReference type="SUPFAM" id="SSF82199">
    <property type="entry name" value="SET domain"/>
    <property type="match status" value="1"/>
</dbReference>
<evidence type="ECO:0000313" key="3">
    <source>
        <dbReference type="EMBL" id="CAL4082978.1"/>
    </source>
</evidence>
<dbReference type="CDD" id="cd20071">
    <property type="entry name" value="SET_SMYD"/>
    <property type="match status" value="1"/>
</dbReference>
<gene>
    <name evidence="3" type="ORF">MNOR_LOCUS12044</name>
</gene>
<accession>A0AAV2QHH3</accession>
<dbReference type="EMBL" id="CAXKWB010006477">
    <property type="protein sequence ID" value="CAL4082978.1"/>
    <property type="molecule type" value="Genomic_DNA"/>
</dbReference>
<comment type="caution">
    <text evidence="3">The sequence shown here is derived from an EMBL/GenBank/DDBJ whole genome shotgun (WGS) entry which is preliminary data.</text>
</comment>
<feature type="compositionally biased region" description="Basic and acidic residues" evidence="1">
    <location>
        <begin position="1"/>
        <end position="13"/>
    </location>
</feature>
<dbReference type="Gene3D" id="2.170.270.10">
    <property type="entry name" value="SET domain"/>
    <property type="match status" value="1"/>
</dbReference>
<dbReference type="AlphaFoldDB" id="A0AAV2QHH3"/>
<reference evidence="3 4" key="1">
    <citation type="submission" date="2024-05" db="EMBL/GenBank/DDBJ databases">
        <authorList>
            <person name="Wallberg A."/>
        </authorList>
    </citation>
    <scope>NUCLEOTIDE SEQUENCE [LARGE SCALE GENOMIC DNA]</scope>
</reference>
<organism evidence="3 4">
    <name type="scientific">Meganyctiphanes norvegica</name>
    <name type="common">Northern krill</name>
    <name type="synonym">Thysanopoda norvegica</name>
    <dbReference type="NCBI Taxonomy" id="48144"/>
    <lineage>
        <taxon>Eukaryota</taxon>
        <taxon>Metazoa</taxon>
        <taxon>Ecdysozoa</taxon>
        <taxon>Arthropoda</taxon>
        <taxon>Crustacea</taxon>
        <taxon>Multicrustacea</taxon>
        <taxon>Malacostraca</taxon>
        <taxon>Eumalacostraca</taxon>
        <taxon>Eucarida</taxon>
        <taxon>Euphausiacea</taxon>
        <taxon>Euphausiidae</taxon>
        <taxon>Meganyctiphanes</taxon>
    </lineage>
</organism>
<feature type="region of interest" description="Disordered" evidence="1">
    <location>
        <begin position="1"/>
        <end position="31"/>
    </location>
</feature>
<sequence>MTDKEKENNTKMEDNEENEDEEEQDERVERLLEYMESLTPYNPQWAGPGDKDLQQAMGDVSLVENDTSEKNDGADNKRKTSIEIEPNIVPGCPVGITMTPGAGRQMIALRDIEAGEVLIREPYLLITPKLGAPPCCLDCLRLLGAKPTEVCEACGAPRCSPVCDGKGHSDMECKILSRIGLKKFWAEGKEAGNLLKQVNAIMTPLRTLMLVMDNEEMGSLVSTLESNVARRDIIKDSWDTERKLSSALKILGVNVEEMMVLKICGIFDTNAFEVIGHKETEGKARVIFPAIAMMNHSCISNTSHHYREDKMFVRASQNISKGDAVTCSYTHMLWGSRQRRKHLLLTKLFLCMCSRCVDPSEMGTHVSSIMCPKCSDGLLVPPENAKEAWTCSSCNGKTEAKIADTVVALAEKNCGKFAEATDYNSDIPALKDRLELISSGLGYQHYLCLELRRLIVNAYMKGKEQELKLSDSELWEVVDFSANLIKFADKAEPGYSSFRGDLYLSHLRAATTLLYRYDKKYPIDENKKESQESDEQQKLSSQLAGNSVAENITNSNSTGDESTPKKIAECHLDTKVLSAMGADALRILKYDPVLPEATKNIYVLYKIYTKRGHFVLSR</sequence>
<dbReference type="PANTHER" id="PTHR46455">
    <property type="entry name" value="SET AND MYND DOMAIN CONTAINING, ARTHROPOD-SPECIFIC, MEMBER 4, ISOFORM A"/>
    <property type="match status" value="1"/>
</dbReference>
<dbReference type="Pfam" id="PF00856">
    <property type="entry name" value="SET"/>
    <property type="match status" value="1"/>
</dbReference>
<dbReference type="Gene3D" id="1.10.220.160">
    <property type="match status" value="1"/>
</dbReference>
<feature type="compositionally biased region" description="Basic and acidic residues" evidence="1">
    <location>
        <begin position="526"/>
        <end position="537"/>
    </location>
</feature>
<proteinExistence type="predicted"/>
<dbReference type="PROSITE" id="PS50280">
    <property type="entry name" value="SET"/>
    <property type="match status" value="1"/>
</dbReference>
<dbReference type="Proteomes" id="UP001497623">
    <property type="component" value="Unassembled WGS sequence"/>
</dbReference>
<feature type="domain" description="SET" evidence="2">
    <location>
        <begin position="92"/>
        <end position="330"/>
    </location>
</feature>
<dbReference type="InterPro" id="IPR001214">
    <property type="entry name" value="SET_dom"/>
</dbReference>
<protein>
    <recommendedName>
        <fullName evidence="2">SET domain-containing protein</fullName>
    </recommendedName>
</protein>
<evidence type="ECO:0000256" key="1">
    <source>
        <dbReference type="SAM" id="MobiDB-lite"/>
    </source>
</evidence>
<dbReference type="InterPro" id="IPR053010">
    <property type="entry name" value="SET_SmydA-8"/>
</dbReference>
<dbReference type="Gene3D" id="6.10.140.2220">
    <property type="match status" value="1"/>
</dbReference>
<dbReference type="InterPro" id="IPR046341">
    <property type="entry name" value="SET_dom_sf"/>
</dbReference>
<name>A0AAV2QHH3_MEGNR</name>
<evidence type="ECO:0000259" key="2">
    <source>
        <dbReference type="PROSITE" id="PS50280"/>
    </source>
</evidence>
<dbReference type="GO" id="GO:0008757">
    <property type="term" value="F:S-adenosylmethionine-dependent methyltransferase activity"/>
    <property type="evidence" value="ECO:0007669"/>
    <property type="project" value="UniProtKB-ARBA"/>
</dbReference>
<dbReference type="GO" id="GO:0008170">
    <property type="term" value="F:N-methyltransferase activity"/>
    <property type="evidence" value="ECO:0007669"/>
    <property type="project" value="UniProtKB-ARBA"/>
</dbReference>
<dbReference type="GO" id="GO:0008276">
    <property type="term" value="F:protein methyltransferase activity"/>
    <property type="evidence" value="ECO:0007669"/>
    <property type="project" value="UniProtKB-ARBA"/>
</dbReference>
<feature type="region of interest" description="Disordered" evidence="1">
    <location>
        <begin position="526"/>
        <end position="545"/>
    </location>
</feature>
<feature type="compositionally biased region" description="Acidic residues" evidence="1">
    <location>
        <begin position="14"/>
        <end position="26"/>
    </location>
</feature>